<proteinExistence type="predicted"/>
<dbReference type="Proteomes" id="UP000813672">
    <property type="component" value="Unassembled WGS sequence"/>
</dbReference>
<evidence type="ECO:0000313" key="1">
    <source>
        <dbReference type="EMBL" id="MCE8537935.1"/>
    </source>
</evidence>
<comment type="caution">
    <text evidence="1">The sequence shown here is derived from an EMBL/GenBank/DDBJ whole genome shotgun (WGS) entry which is preliminary data.</text>
</comment>
<dbReference type="AlphaFoldDB" id="A0A9Q3WKE8"/>
<protein>
    <submittedName>
        <fullName evidence="1">Uncharacterized protein</fullName>
    </submittedName>
</protein>
<reference evidence="1" key="1">
    <citation type="journal article" date="2021" name="Environ. Microbiol.">
        <title>Cryptic niche differentiation of novel sediment ecotypes of Rugeria pomeroyi correlates with nitrate respiration.</title>
        <authorList>
            <person name="Lin X."/>
            <person name="McNichol J."/>
            <person name="Chu X."/>
            <person name="Qian Y."/>
            <person name="Luo H."/>
        </authorList>
    </citation>
    <scope>NUCLEOTIDE SEQUENCE</scope>
    <source>
        <strain evidence="1">SZCCDBB064</strain>
    </source>
</reference>
<dbReference type="RefSeq" id="WP_234219774.1">
    <property type="nucleotide sequence ID" value="NZ_JAGQAF010000005.1"/>
</dbReference>
<evidence type="ECO:0000313" key="2">
    <source>
        <dbReference type="Proteomes" id="UP000813672"/>
    </source>
</evidence>
<dbReference type="EMBL" id="JAGQAF010000005">
    <property type="protein sequence ID" value="MCE8537935.1"/>
    <property type="molecule type" value="Genomic_DNA"/>
</dbReference>
<gene>
    <name evidence="1" type="ORF">KBY27_10745</name>
</gene>
<organism evidence="1 2">
    <name type="scientific">Ruegeria pomeroyi</name>
    <dbReference type="NCBI Taxonomy" id="89184"/>
    <lineage>
        <taxon>Bacteria</taxon>
        <taxon>Pseudomonadati</taxon>
        <taxon>Pseudomonadota</taxon>
        <taxon>Alphaproteobacteria</taxon>
        <taxon>Rhodobacterales</taxon>
        <taxon>Roseobacteraceae</taxon>
        <taxon>Ruegeria</taxon>
    </lineage>
</organism>
<name>A0A9Q3WKE8_9RHOB</name>
<sequence>MGAAVLEGQAMIPQAYEFKRIASRFRQVSTFGFLFEGIETAPVYYFDDQESFDSDAVGALRAQMIAGPPRLPHPCVVFEVKDRAPQRASLLVYARQFDDRVEAAFLFKDQRKRQWTDCLIHAVFSEPGLAEGYPNPKLGEDEISIYGEVATGIVWRALSILSQVAEVKPRTIMPALRSKYSKAGVRGWTWHQITIDPERLRAKSAPQGGTHAGPRWHIRRGHWRRLADGRRVFVRQCQVGDPMQGGVVKDYIVKGSAA</sequence>
<accession>A0A9Q3WKE8</accession>